<keyword evidence="2" id="KW-0813">Transport</keyword>
<organism evidence="9 10">
    <name type="scientific">Enterococcus mundtii</name>
    <dbReference type="NCBI Taxonomy" id="53346"/>
    <lineage>
        <taxon>Bacteria</taxon>
        <taxon>Bacillati</taxon>
        <taxon>Bacillota</taxon>
        <taxon>Bacilli</taxon>
        <taxon>Lactobacillales</taxon>
        <taxon>Enterococcaceae</taxon>
        <taxon>Enterococcus</taxon>
    </lineage>
</organism>
<name>A0A1V2UCV2_ENTMU</name>
<dbReference type="EMBL" id="MSTR01000016">
    <property type="protein sequence ID" value="ONN41127.1"/>
    <property type="molecule type" value="Genomic_DNA"/>
</dbReference>
<feature type="transmembrane region" description="Helical" evidence="7">
    <location>
        <begin position="110"/>
        <end position="129"/>
    </location>
</feature>
<dbReference type="PANTHER" id="PTHR36838:SF1">
    <property type="entry name" value="SLR1864 PROTEIN"/>
    <property type="match status" value="1"/>
</dbReference>
<evidence type="ECO:0000313" key="8">
    <source>
        <dbReference type="EMBL" id="BBM14337.1"/>
    </source>
</evidence>
<evidence type="ECO:0000256" key="5">
    <source>
        <dbReference type="ARBA" id="ARBA00022989"/>
    </source>
</evidence>
<evidence type="ECO:0000313" key="10">
    <source>
        <dbReference type="Proteomes" id="UP000189299"/>
    </source>
</evidence>
<dbReference type="RefSeq" id="WP_077151978.1">
    <property type="nucleotide sequence ID" value="NZ_AP019810.1"/>
</dbReference>
<feature type="transmembrane region" description="Helical" evidence="7">
    <location>
        <begin position="15"/>
        <end position="33"/>
    </location>
</feature>
<keyword evidence="3" id="KW-1003">Cell membrane</keyword>
<keyword evidence="4 7" id="KW-0812">Transmembrane</keyword>
<feature type="transmembrane region" description="Helical" evidence="7">
    <location>
        <begin position="318"/>
        <end position="340"/>
    </location>
</feature>
<evidence type="ECO:0000256" key="4">
    <source>
        <dbReference type="ARBA" id="ARBA00022692"/>
    </source>
</evidence>
<feature type="transmembrane region" description="Helical" evidence="7">
    <location>
        <begin position="284"/>
        <end position="306"/>
    </location>
</feature>
<feature type="transmembrane region" description="Helical" evidence="7">
    <location>
        <begin position="45"/>
        <end position="64"/>
    </location>
</feature>
<dbReference type="Proteomes" id="UP000509460">
    <property type="component" value="Chromosome"/>
</dbReference>
<sequence>MSLSETLSNVINMEIISAITSTLFIILLGYFLRKREVFSSDVGKTLSKVVLTVAIPALAFNSFMQELNDEVLNQGINILILGILVHVFLIFLSKFFFFRYAPNKEDTLRVLSIFGSTTFFGIPVVGAVFGAEGILYASIFNIGYRIFLYSYAYLKMSGLKMARKNIREMILNPIVLATFIGLFIWLFQDSLPQIAQSSSESVAFLRIDQTLPWLFKPLTFLSSLASPLAWLAIGITLGDLPFGKTLSSHTSWYYSFIKVIVFPLVILLSILLLNAMNILPVNSVGLGTMIIMMATPAATVAVAYAINFEKEAVLASNASLLSTLFSIVLIPIWIIVLNLIGN</sequence>
<dbReference type="AlphaFoldDB" id="A0A1V2UCV2"/>
<reference evidence="8 11" key="2">
    <citation type="submission" date="2019-07" db="EMBL/GenBank/DDBJ databases">
        <title>antibiotic susceptibility of plant-derived lactic acid bacteria.</title>
        <authorList>
            <person name="Sugiyama M."/>
            <person name="Noda M."/>
        </authorList>
    </citation>
    <scope>NUCLEOTIDE SEQUENCE [LARGE SCALE GENOMIC DNA]</scope>
    <source>
        <strain evidence="8 11">15-1A</strain>
    </source>
</reference>
<dbReference type="OrthoDB" id="401182at2"/>
<feature type="transmembrane region" description="Helical" evidence="7">
    <location>
        <begin position="135"/>
        <end position="154"/>
    </location>
</feature>
<proteinExistence type="predicted"/>
<evidence type="ECO:0000256" key="3">
    <source>
        <dbReference type="ARBA" id="ARBA00022475"/>
    </source>
</evidence>
<feature type="transmembrane region" description="Helical" evidence="7">
    <location>
        <begin position="220"/>
        <end position="240"/>
    </location>
</feature>
<feature type="transmembrane region" description="Helical" evidence="7">
    <location>
        <begin position="76"/>
        <end position="98"/>
    </location>
</feature>
<dbReference type="GO" id="GO:0016020">
    <property type="term" value="C:membrane"/>
    <property type="evidence" value="ECO:0007669"/>
    <property type="project" value="UniProtKB-SubCell"/>
</dbReference>
<reference evidence="9 10" key="1">
    <citation type="submission" date="2016-12" db="EMBL/GenBank/DDBJ databases">
        <authorList>
            <person name="Song W.-J."/>
            <person name="Kurnit D.M."/>
        </authorList>
    </citation>
    <scope>NUCLEOTIDE SEQUENCE [LARGE SCALE GENOMIC DNA]</scope>
    <source>
        <strain evidence="9 10">CGB1038-1_S1</strain>
    </source>
</reference>
<dbReference type="EMBL" id="AP019810">
    <property type="protein sequence ID" value="BBM14337.1"/>
    <property type="molecule type" value="Genomic_DNA"/>
</dbReference>
<evidence type="ECO:0000256" key="2">
    <source>
        <dbReference type="ARBA" id="ARBA00022448"/>
    </source>
</evidence>
<feature type="transmembrane region" description="Helical" evidence="7">
    <location>
        <begin position="166"/>
        <end position="187"/>
    </location>
</feature>
<evidence type="ECO:0000256" key="6">
    <source>
        <dbReference type="ARBA" id="ARBA00023136"/>
    </source>
</evidence>
<dbReference type="InterPro" id="IPR004776">
    <property type="entry name" value="Mem_transp_PIN-like"/>
</dbReference>
<dbReference type="PANTHER" id="PTHR36838">
    <property type="entry name" value="AUXIN EFFLUX CARRIER FAMILY PROTEIN"/>
    <property type="match status" value="1"/>
</dbReference>
<gene>
    <name evidence="9" type="ORF">BTN92_13745</name>
    <name evidence="8" type="ORF">EM151A_1101</name>
</gene>
<evidence type="ECO:0000313" key="9">
    <source>
        <dbReference type="EMBL" id="ONN41127.1"/>
    </source>
</evidence>
<evidence type="ECO:0000256" key="1">
    <source>
        <dbReference type="ARBA" id="ARBA00004141"/>
    </source>
</evidence>
<feature type="transmembrane region" description="Helical" evidence="7">
    <location>
        <begin position="252"/>
        <end position="272"/>
    </location>
</feature>
<dbReference type="Proteomes" id="UP000189299">
    <property type="component" value="Unassembled WGS sequence"/>
</dbReference>
<accession>A0A1V2UCV2</accession>
<dbReference type="STRING" id="53346.A5802_002174"/>
<evidence type="ECO:0000256" key="7">
    <source>
        <dbReference type="SAM" id="Phobius"/>
    </source>
</evidence>
<dbReference type="Pfam" id="PF03547">
    <property type="entry name" value="Mem_trans"/>
    <property type="match status" value="2"/>
</dbReference>
<protein>
    <submittedName>
        <fullName evidence="8">Auxin efflux carrier</fullName>
    </submittedName>
    <submittedName>
        <fullName evidence="9">Malate permease</fullName>
    </submittedName>
</protein>
<keyword evidence="6 7" id="KW-0472">Membrane</keyword>
<evidence type="ECO:0000313" key="11">
    <source>
        <dbReference type="Proteomes" id="UP000509460"/>
    </source>
</evidence>
<keyword evidence="5 7" id="KW-1133">Transmembrane helix</keyword>
<comment type="subcellular location">
    <subcellularLocation>
        <location evidence="1">Membrane</location>
        <topology evidence="1">Multi-pass membrane protein</topology>
    </subcellularLocation>
</comment>
<dbReference type="GO" id="GO:0055085">
    <property type="term" value="P:transmembrane transport"/>
    <property type="evidence" value="ECO:0007669"/>
    <property type="project" value="InterPro"/>
</dbReference>